<feature type="region of interest" description="Disordered" evidence="1">
    <location>
        <begin position="61"/>
        <end position="95"/>
    </location>
</feature>
<keyword evidence="3" id="KW-1185">Reference proteome</keyword>
<feature type="region of interest" description="Disordered" evidence="1">
    <location>
        <begin position="1"/>
        <end position="45"/>
    </location>
</feature>
<organism evidence="2 3">
    <name type="scientific">Acidovorax bellezanensis</name>
    <dbReference type="NCBI Taxonomy" id="2976702"/>
    <lineage>
        <taxon>Bacteria</taxon>
        <taxon>Pseudomonadati</taxon>
        <taxon>Pseudomonadota</taxon>
        <taxon>Betaproteobacteria</taxon>
        <taxon>Burkholderiales</taxon>
        <taxon>Comamonadaceae</taxon>
        <taxon>Acidovorax</taxon>
    </lineage>
</organism>
<dbReference type="RefSeq" id="WP_261500938.1">
    <property type="nucleotide sequence ID" value="NZ_JAODYH010000006.1"/>
</dbReference>
<feature type="compositionally biased region" description="Basic and acidic residues" evidence="1">
    <location>
        <begin position="61"/>
        <end position="70"/>
    </location>
</feature>
<gene>
    <name evidence="2" type="ORF">N0K08_13635</name>
</gene>
<sequence length="95" mass="10840">MHHHHRPHKQGHHGKYATPQEREAAAARAEERSGRMPRSEGMDQYQRNALARCEVFREPEDRRSCVERVRTAPVSGSVEGGGVLREYSEQVPVKP</sequence>
<feature type="compositionally biased region" description="Basic and acidic residues" evidence="1">
    <location>
        <begin position="20"/>
        <end position="41"/>
    </location>
</feature>
<feature type="compositionally biased region" description="Basic residues" evidence="1">
    <location>
        <begin position="1"/>
        <end position="15"/>
    </location>
</feature>
<evidence type="ECO:0000313" key="2">
    <source>
        <dbReference type="EMBL" id="MCT9811687.1"/>
    </source>
</evidence>
<accession>A0ABT2PR59</accession>
<evidence type="ECO:0000313" key="3">
    <source>
        <dbReference type="Proteomes" id="UP001525968"/>
    </source>
</evidence>
<comment type="caution">
    <text evidence="2">The sequence shown here is derived from an EMBL/GenBank/DDBJ whole genome shotgun (WGS) entry which is preliminary data.</text>
</comment>
<reference evidence="2 3" key="1">
    <citation type="submission" date="2022-09" db="EMBL/GenBank/DDBJ databases">
        <title>Draft genome of isolate Be4.</title>
        <authorList>
            <person name="Sanchez-Castro I."/>
            <person name="Martinez-Rodriguez P."/>
            <person name="Descostes M."/>
            <person name="Merroun M."/>
        </authorList>
    </citation>
    <scope>NUCLEOTIDE SEQUENCE [LARGE SCALE GENOMIC DNA]</scope>
    <source>
        <strain evidence="2 3">Be4</strain>
    </source>
</reference>
<name>A0ABT2PR59_9BURK</name>
<protein>
    <submittedName>
        <fullName evidence="2">Uncharacterized protein</fullName>
    </submittedName>
</protein>
<proteinExistence type="predicted"/>
<evidence type="ECO:0000256" key="1">
    <source>
        <dbReference type="SAM" id="MobiDB-lite"/>
    </source>
</evidence>
<dbReference type="EMBL" id="JAODYH010000006">
    <property type="protein sequence ID" value="MCT9811687.1"/>
    <property type="molecule type" value="Genomic_DNA"/>
</dbReference>
<dbReference type="Proteomes" id="UP001525968">
    <property type="component" value="Unassembled WGS sequence"/>
</dbReference>